<sequence length="148" mass="17718">MARGFDYTTTLGVCWSKEENDWKIYFPRKPDGWYIYSIISDKFFQNFLKELEEAGYDLKTLRFSIRRKELGLPKRSNSFDYSTTLGVCWSKQMKDWRIFYPSKSDGWILHDFIKGLSLECLMEDLVERGYEPETFKLWVKKIDKDSEG</sequence>
<name>A0A0B5ATV9_9BACL</name>
<geneLocation type="plasmid" evidence="2"/>
<gene>
    <name evidence="1" type="ORF">JMA_43380</name>
</gene>
<dbReference type="EMBL" id="CP009417">
    <property type="protein sequence ID" value="AJD93655.1"/>
    <property type="molecule type" value="Genomic_DNA"/>
</dbReference>
<dbReference type="HOGENOM" id="CLU_1756401_0_0_9"/>
<accession>A0A0B5ATV9</accession>
<keyword evidence="1" id="KW-0614">Plasmid</keyword>
<dbReference type="BioCyc" id="JESP1508404:G14D9-13661-MONOMER"/>
<evidence type="ECO:0000313" key="2">
    <source>
        <dbReference type="Proteomes" id="UP000031449"/>
    </source>
</evidence>
<evidence type="ECO:0000313" key="1">
    <source>
        <dbReference type="EMBL" id="AJD93655.1"/>
    </source>
</evidence>
<reference evidence="1 2" key="1">
    <citation type="submission" date="2014-08" db="EMBL/GenBank/DDBJ databases">
        <title>Complete genome of a marine bacteria Jeotgalibacillus malaysiensis.</title>
        <authorList>
            <person name="Yaakop A.S."/>
            <person name="Chan K.-G."/>
            <person name="Goh K.M."/>
        </authorList>
    </citation>
    <scope>NUCLEOTIDE SEQUENCE [LARGE SCALE GENOMIC DNA]</scope>
    <source>
        <strain evidence="1 2">D5</strain>
        <plasmid evidence="2">Plasmid</plasmid>
    </source>
</reference>
<dbReference type="KEGG" id="jeo:JMA_43380"/>
<proteinExistence type="predicted"/>
<protein>
    <submittedName>
        <fullName evidence="1">Uncharacterized protein</fullName>
    </submittedName>
</protein>
<keyword evidence="2" id="KW-1185">Reference proteome</keyword>
<organism evidence="1 2">
    <name type="scientific">Jeotgalibacillus malaysiensis</name>
    <dbReference type="NCBI Taxonomy" id="1508404"/>
    <lineage>
        <taxon>Bacteria</taxon>
        <taxon>Bacillati</taxon>
        <taxon>Bacillota</taxon>
        <taxon>Bacilli</taxon>
        <taxon>Bacillales</taxon>
        <taxon>Caryophanaceae</taxon>
        <taxon>Jeotgalibacillus</taxon>
    </lineage>
</organism>
<dbReference type="Proteomes" id="UP000031449">
    <property type="component" value="Plasmid unnamed"/>
</dbReference>
<dbReference type="AlphaFoldDB" id="A0A0B5ATV9"/>